<sequence>MEPEASQSPRERFLSGAVALLGTASLLVGAVTVGPSPVMAKPRMTPEEQLTIEIFRKNTPSVVNVTNLAVKRDAFTMNMLELPQGQGSGFIWDATGHVVTNYHVIQDASDIKVTLSGGEEFSAKVVGVDQDKDIAVLQIGPIGPPASEAQGDGSSKPPQQLLAAAPGAAAPPSAAVPPPSASSLPPGAVPVAPPPPEPVRVTPLSLCSSSADIVVGQKVFAIGNPFGLDHTLTTGVVSGTGREIQSISGRPIQDVIQTDAAINPGNSGGPLLDSGGCLIGINTAIYSPTGANNGVGFAIPVDIVKSSVGQIIQYGKVTRPILGISFAPDQSSEALGIKAGILVLSAREGGPAWRAGLKGSSRDEYGRLVLGDIITAVNGVKIKTSSDLYRVLDKSAVGDTLRIQVLRENTTFEVNVVLDSNNPPPQPEQPKA</sequence>
<dbReference type="InterPro" id="IPR051201">
    <property type="entry name" value="Chloro_Bact_Ser_Proteases"/>
</dbReference>
<dbReference type="Pfam" id="PF13365">
    <property type="entry name" value="Trypsin_2"/>
    <property type="match status" value="1"/>
</dbReference>
<evidence type="ECO:0000256" key="5">
    <source>
        <dbReference type="SAM" id="MobiDB-lite"/>
    </source>
</evidence>
<keyword evidence="4" id="KW-0720">Serine protease</keyword>
<dbReference type="ExpressionAtlas" id="A0A2K3E132">
    <property type="expression patterns" value="baseline and differential"/>
</dbReference>
<evidence type="ECO:0000313" key="7">
    <source>
        <dbReference type="EMBL" id="PNW86485.1"/>
    </source>
</evidence>
<dbReference type="Pfam" id="PF13180">
    <property type="entry name" value="PDZ_2"/>
    <property type="match status" value="1"/>
</dbReference>
<dbReference type="PRINTS" id="PR00834">
    <property type="entry name" value="PROTEASES2C"/>
</dbReference>
<evidence type="ECO:0000256" key="4">
    <source>
        <dbReference type="ARBA" id="ARBA00022825"/>
    </source>
</evidence>
<dbReference type="AlphaFoldDB" id="A0A2K3E132"/>
<dbReference type="Gene3D" id="2.40.10.120">
    <property type="match status" value="1"/>
</dbReference>
<evidence type="ECO:0000259" key="6">
    <source>
        <dbReference type="PROSITE" id="PS50106"/>
    </source>
</evidence>
<dbReference type="PROSITE" id="PS50106">
    <property type="entry name" value="PDZ"/>
    <property type="match status" value="1"/>
</dbReference>
<dbReference type="InterPro" id="IPR001478">
    <property type="entry name" value="PDZ"/>
</dbReference>
<dbReference type="InterPro" id="IPR036034">
    <property type="entry name" value="PDZ_sf"/>
</dbReference>
<dbReference type="Gramene" id="PNW86485">
    <property type="protein sequence ID" value="PNW86485"/>
    <property type="gene ID" value="CHLRE_02g088400v5"/>
</dbReference>
<dbReference type="PANTHER" id="PTHR43343:SF2">
    <property type="entry name" value="PDZ DOMAIN-CONTAINING PROTEIN"/>
    <property type="match status" value="1"/>
</dbReference>
<dbReference type="RefSeq" id="XP_001701757.2">
    <property type="nucleotide sequence ID" value="XM_001701705.2"/>
</dbReference>
<dbReference type="GO" id="GO:0008233">
    <property type="term" value="F:peptidase activity"/>
    <property type="evidence" value="ECO:0000318"/>
    <property type="project" value="GO_Central"/>
</dbReference>
<dbReference type="Gene3D" id="2.30.42.10">
    <property type="match status" value="1"/>
</dbReference>
<evidence type="ECO:0000256" key="2">
    <source>
        <dbReference type="ARBA" id="ARBA00022670"/>
    </source>
</evidence>
<feature type="domain" description="PDZ" evidence="6">
    <location>
        <begin position="300"/>
        <end position="407"/>
    </location>
</feature>
<comment type="similarity">
    <text evidence="1">Belongs to the peptidase S1C family.</text>
</comment>
<dbReference type="FunFam" id="2.40.10.10:FF:000001">
    <property type="entry name" value="Periplasmic serine protease DegS"/>
    <property type="match status" value="1"/>
</dbReference>
<feature type="compositionally biased region" description="Low complexity" evidence="5">
    <location>
        <begin position="157"/>
        <end position="173"/>
    </location>
</feature>
<dbReference type="PaxDb" id="3055-EDP06732"/>
<reference evidence="7 8" key="1">
    <citation type="journal article" date="2007" name="Science">
        <title>The Chlamydomonas genome reveals the evolution of key animal and plant functions.</title>
        <authorList>
            <person name="Merchant S.S."/>
            <person name="Prochnik S.E."/>
            <person name="Vallon O."/>
            <person name="Harris E.H."/>
            <person name="Karpowicz S.J."/>
            <person name="Witman G.B."/>
            <person name="Terry A."/>
            <person name="Salamov A."/>
            <person name="Fritz-Laylin L.K."/>
            <person name="Marechal-Drouard L."/>
            <person name="Marshall W.F."/>
            <person name="Qu L.H."/>
            <person name="Nelson D.R."/>
            <person name="Sanderfoot A.A."/>
            <person name="Spalding M.H."/>
            <person name="Kapitonov V.V."/>
            <person name="Ren Q."/>
            <person name="Ferris P."/>
            <person name="Lindquist E."/>
            <person name="Shapiro H."/>
            <person name="Lucas S.M."/>
            <person name="Grimwood J."/>
            <person name="Schmutz J."/>
            <person name="Cardol P."/>
            <person name="Cerutti H."/>
            <person name="Chanfreau G."/>
            <person name="Chen C.L."/>
            <person name="Cognat V."/>
            <person name="Croft M.T."/>
            <person name="Dent R."/>
            <person name="Dutcher S."/>
            <person name="Fernandez E."/>
            <person name="Fukuzawa H."/>
            <person name="Gonzalez-Ballester D."/>
            <person name="Gonzalez-Halphen D."/>
            <person name="Hallmann A."/>
            <person name="Hanikenne M."/>
            <person name="Hippler M."/>
            <person name="Inwood W."/>
            <person name="Jabbari K."/>
            <person name="Kalanon M."/>
            <person name="Kuras R."/>
            <person name="Lefebvre P.A."/>
            <person name="Lemaire S.D."/>
            <person name="Lobanov A.V."/>
            <person name="Lohr M."/>
            <person name="Manuell A."/>
            <person name="Meier I."/>
            <person name="Mets L."/>
            <person name="Mittag M."/>
            <person name="Mittelmeier T."/>
            <person name="Moroney J.V."/>
            <person name="Moseley J."/>
            <person name="Napoli C."/>
            <person name="Nedelcu A.M."/>
            <person name="Niyogi K."/>
            <person name="Novoselov S.V."/>
            <person name="Paulsen I.T."/>
            <person name="Pazour G."/>
            <person name="Purton S."/>
            <person name="Ral J.P."/>
            <person name="Riano-Pachon D.M."/>
            <person name="Riekhof W."/>
            <person name="Rymarquis L."/>
            <person name="Schroda M."/>
            <person name="Stern D."/>
            <person name="Umen J."/>
            <person name="Willows R."/>
            <person name="Wilson N."/>
            <person name="Zimmer S.L."/>
            <person name="Allmer J."/>
            <person name="Balk J."/>
            <person name="Bisova K."/>
            <person name="Chen C.J."/>
            <person name="Elias M."/>
            <person name="Gendler K."/>
            <person name="Hauser C."/>
            <person name="Lamb M.R."/>
            <person name="Ledford H."/>
            <person name="Long J.C."/>
            <person name="Minagawa J."/>
            <person name="Page M.D."/>
            <person name="Pan J."/>
            <person name="Pootakham W."/>
            <person name="Roje S."/>
            <person name="Rose A."/>
            <person name="Stahlberg E."/>
            <person name="Terauchi A.M."/>
            <person name="Yang P."/>
            <person name="Ball S."/>
            <person name="Bowler C."/>
            <person name="Dieckmann C.L."/>
            <person name="Gladyshev V.N."/>
            <person name="Green P."/>
            <person name="Jorgensen R."/>
            <person name="Mayfield S."/>
            <person name="Mueller-Roeber B."/>
            <person name="Rajamani S."/>
            <person name="Sayre R.T."/>
            <person name="Brokstein P."/>
            <person name="Dubchak I."/>
            <person name="Goodstein D."/>
            <person name="Hornick L."/>
            <person name="Huang Y.W."/>
            <person name="Jhaveri J."/>
            <person name="Luo Y."/>
            <person name="Martinez D."/>
            <person name="Ngau W.C."/>
            <person name="Otillar B."/>
            <person name="Poliakov A."/>
            <person name="Porter A."/>
            <person name="Szajkowski L."/>
            <person name="Werner G."/>
            <person name="Zhou K."/>
            <person name="Grigoriev I.V."/>
            <person name="Rokhsar D.S."/>
            <person name="Grossman A.R."/>
        </authorList>
    </citation>
    <scope>NUCLEOTIDE SEQUENCE [LARGE SCALE GENOMIC DNA]</scope>
    <source>
        <strain evidence="8">CC-503</strain>
    </source>
</reference>
<dbReference type="EMBL" id="CM008963">
    <property type="protein sequence ID" value="PNW86485.1"/>
    <property type="molecule type" value="Genomic_DNA"/>
</dbReference>
<dbReference type="PANTHER" id="PTHR43343">
    <property type="entry name" value="PEPTIDASE S12"/>
    <property type="match status" value="1"/>
</dbReference>
<keyword evidence="3" id="KW-0378">Hydrolase</keyword>
<dbReference type="GeneID" id="5727437"/>
<dbReference type="InterPro" id="IPR039382">
    <property type="entry name" value="DEGP1/8_PDZ_dom"/>
</dbReference>
<feature type="region of interest" description="Disordered" evidence="5">
    <location>
        <begin position="140"/>
        <end position="191"/>
    </location>
</feature>
<keyword evidence="8" id="KW-1185">Reference proteome</keyword>
<dbReference type="GO" id="GO:0006508">
    <property type="term" value="P:proteolysis"/>
    <property type="evidence" value="ECO:0007669"/>
    <property type="project" value="UniProtKB-KW"/>
</dbReference>
<dbReference type="GO" id="GO:0004252">
    <property type="term" value="F:serine-type endopeptidase activity"/>
    <property type="evidence" value="ECO:0007669"/>
    <property type="project" value="InterPro"/>
</dbReference>
<protein>
    <recommendedName>
        <fullName evidence="6">PDZ domain-containing protein</fullName>
    </recommendedName>
</protein>
<dbReference type="FunCoup" id="A0A2K3E132">
    <property type="interactions" value="589"/>
</dbReference>
<dbReference type="KEGG" id="cre:CHLRE_02g088400v5"/>
<dbReference type="InParanoid" id="A0A2K3E132"/>
<proteinExistence type="inferred from homology"/>
<dbReference type="Gene3D" id="2.40.10.10">
    <property type="entry name" value="Trypsin-like serine proteases"/>
    <property type="match status" value="1"/>
</dbReference>
<dbReference type="Proteomes" id="UP000006906">
    <property type="component" value="Chromosome 2"/>
</dbReference>
<evidence type="ECO:0000256" key="1">
    <source>
        <dbReference type="ARBA" id="ARBA00010541"/>
    </source>
</evidence>
<accession>A0A2K3E132</accession>
<evidence type="ECO:0000256" key="3">
    <source>
        <dbReference type="ARBA" id="ARBA00022801"/>
    </source>
</evidence>
<evidence type="ECO:0000313" key="8">
    <source>
        <dbReference type="Proteomes" id="UP000006906"/>
    </source>
</evidence>
<dbReference type="InterPro" id="IPR001940">
    <property type="entry name" value="Peptidase_S1C"/>
</dbReference>
<dbReference type="STRING" id="3055.A0A2K3E132"/>
<dbReference type="SUPFAM" id="SSF50156">
    <property type="entry name" value="PDZ domain-like"/>
    <property type="match status" value="1"/>
</dbReference>
<organism evidence="7 8">
    <name type="scientific">Chlamydomonas reinhardtii</name>
    <name type="common">Chlamydomonas smithii</name>
    <dbReference type="NCBI Taxonomy" id="3055"/>
    <lineage>
        <taxon>Eukaryota</taxon>
        <taxon>Viridiplantae</taxon>
        <taxon>Chlorophyta</taxon>
        <taxon>core chlorophytes</taxon>
        <taxon>Chlorophyceae</taxon>
        <taxon>CS clade</taxon>
        <taxon>Chlamydomonadales</taxon>
        <taxon>Chlamydomonadaceae</taxon>
        <taxon>Chlamydomonas</taxon>
    </lineage>
</organism>
<gene>
    <name evidence="7" type="ORF">CHLRE_02g088400v5</name>
</gene>
<dbReference type="OMA" id="NLIPGQW"/>
<dbReference type="SUPFAM" id="SSF50494">
    <property type="entry name" value="Trypsin-like serine proteases"/>
    <property type="match status" value="1"/>
</dbReference>
<dbReference type="SMART" id="SM00228">
    <property type="entry name" value="PDZ"/>
    <property type="match status" value="1"/>
</dbReference>
<dbReference type="InterPro" id="IPR043504">
    <property type="entry name" value="Peptidase_S1_PA_chymotrypsin"/>
</dbReference>
<dbReference type="CDD" id="cd00990">
    <property type="entry name" value="cpPDZ_AtDEGP1-like"/>
    <property type="match status" value="1"/>
</dbReference>
<name>A0A2K3E132_CHLRE</name>
<dbReference type="OrthoDB" id="4217619at2759"/>
<keyword evidence="2" id="KW-0645">Protease</keyword>
<dbReference type="InterPro" id="IPR009003">
    <property type="entry name" value="Peptidase_S1_PA"/>
</dbReference>